<protein>
    <submittedName>
        <fullName evidence="1">Uncharacterized protein</fullName>
    </submittedName>
</protein>
<reference evidence="1 2" key="1">
    <citation type="journal article" date="2016" name="Nat. Commun.">
        <title>Thousands of microbial genomes shed light on interconnected biogeochemical processes in an aquifer system.</title>
        <authorList>
            <person name="Anantharaman K."/>
            <person name="Brown C.T."/>
            <person name="Hug L.A."/>
            <person name="Sharon I."/>
            <person name="Castelle C.J."/>
            <person name="Probst A.J."/>
            <person name="Thomas B.C."/>
            <person name="Singh A."/>
            <person name="Wilkins M.J."/>
            <person name="Karaoz U."/>
            <person name="Brodie E.L."/>
            <person name="Williams K.H."/>
            <person name="Hubbard S.S."/>
            <person name="Banfield J.F."/>
        </authorList>
    </citation>
    <scope>NUCLEOTIDE SEQUENCE [LARGE SCALE GENOMIC DNA]</scope>
</reference>
<accession>A0A1F7X659</accession>
<organism evidence="1 2">
    <name type="scientific">Candidatus Woesebacteria bacterium RBG_13_36_22</name>
    <dbReference type="NCBI Taxonomy" id="1802478"/>
    <lineage>
        <taxon>Bacteria</taxon>
        <taxon>Candidatus Woeseibacteriota</taxon>
    </lineage>
</organism>
<dbReference type="Proteomes" id="UP000176939">
    <property type="component" value="Unassembled WGS sequence"/>
</dbReference>
<comment type="caution">
    <text evidence="1">The sequence shown here is derived from an EMBL/GenBank/DDBJ whole genome shotgun (WGS) entry which is preliminary data.</text>
</comment>
<dbReference type="EMBL" id="MGFQ01000005">
    <property type="protein sequence ID" value="OGM10552.1"/>
    <property type="molecule type" value="Genomic_DNA"/>
</dbReference>
<proteinExistence type="predicted"/>
<name>A0A1F7X659_9BACT</name>
<evidence type="ECO:0000313" key="2">
    <source>
        <dbReference type="Proteomes" id="UP000176939"/>
    </source>
</evidence>
<sequence>MSKIFYDKIIILENIEKEINSRVQTEEEKDELWQIVDEIVHHKVFGCIMDNLPQKYHHEFIEKFKKAPHDESLFDYLKEKIGKNMEELIKLEIGDLAFEILQDIEGNKKK</sequence>
<gene>
    <name evidence="1" type="ORF">A2Z67_04110</name>
</gene>
<dbReference type="AlphaFoldDB" id="A0A1F7X659"/>
<evidence type="ECO:0000313" key="1">
    <source>
        <dbReference type="EMBL" id="OGM10552.1"/>
    </source>
</evidence>